<reference evidence="2" key="1">
    <citation type="submission" date="2022-10" db="EMBL/GenBank/DDBJ databases">
        <title>The WGS of Solirubrobacter ginsenosidimutans DSM 21036.</title>
        <authorList>
            <person name="Jiang Z."/>
        </authorList>
    </citation>
    <scope>NUCLEOTIDE SEQUENCE</scope>
    <source>
        <strain evidence="2">DSM 21036</strain>
    </source>
</reference>
<sequence>MFQLSRRALPFLLAVPLLAFAAPAAQAMPPVVTLSSPVGHQAVNPPSFAGTAGKNEWESSEIAVDIYAGNGVAGKPIVIGNAILSRETGAFSGTLPAALADGTYTAQARQSNSEQEIGRSEPLVFTIGAEATPTPTPTATATPEPAPVVAAATPEPTPAPVVVAPATKPAAPYVCASRRDFTKHVFRPAGTKLRVAATLNGRKLKSKIGDEMIRIRVNLRGEPKDTYTLRVAITRTRADGKRITTVAVEQINYHTCIPTKKPSY</sequence>
<dbReference type="Gene3D" id="2.60.40.10">
    <property type="entry name" value="Immunoglobulins"/>
    <property type="match status" value="1"/>
</dbReference>
<proteinExistence type="predicted"/>
<dbReference type="Proteomes" id="UP001149140">
    <property type="component" value="Unassembled WGS sequence"/>
</dbReference>
<protein>
    <recommendedName>
        <fullName evidence="4">Bacterial Ig-like domain-containing protein</fullName>
    </recommendedName>
</protein>
<evidence type="ECO:0008006" key="4">
    <source>
        <dbReference type="Google" id="ProtNLM"/>
    </source>
</evidence>
<feature type="chain" id="PRO_5040916406" description="Bacterial Ig-like domain-containing protein" evidence="1">
    <location>
        <begin position="28"/>
        <end position="264"/>
    </location>
</feature>
<keyword evidence="1" id="KW-0732">Signal</keyword>
<accession>A0A9X3S6S3</accession>
<feature type="signal peptide" evidence="1">
    <location>
        <begin position="1"/>
        <end position="27"/>
    </location>
</feature>
<evidence type="ECO:0000256" key="1">
    <source>
        <dbReference type="SAM" id="SignalP"/>
    </source>
</evidence>
<dbReference type="AlphaFoldDB" id="A0A9X3S6S3"/>
<dbReference type="InterPro" id="IPR013783">
    <property type="entry name" value="Ig-like_fold"/>
</dbReference>
<comment type="caution">
    <text evidence="2">The sequence shown here is derived from an EMBL/GenBank/DDBJ whole genome shotgun (WGS) entry which is preliminary data.</text>
</comment>
<evidence type="ECO:0000313" key="3">
    <source>
        <dbReference type="Proteomes" id="UP001149140"/>
    </source>
</evidence>
<dbReference type="EMBL" id="JAPDOD010000021">
    <property type="protein sequence ID" value="MDA0162823.1"/>
    <property type="molecule type" value="Genomic_DNA"/>
</dbReference>
<keyword evidence="3" id="KW-1185">Reference proteome</keyword>
<organism evidence="2 3">
    <name type="scientific">Solirubrobacter ginsenosidimutans</name>
    <dbReference type="NCBI Taxonomy" id="490573"/>
    <lineage>
        <taxon>Bacteria</taxon>
        <taxon>Bacillati</taxon>
        <taxon>Actinomycetota</taxon>
        <taxon>Thermoleophilia</taxon>
        <taxon>Solirubrobacterales</taxon>
        <taxon>Solirubrobacteraceae</taxon>
        <taxon>Solirubrobacter</taxon>
    </lineage>
</organism>
<dbReference type="GO" id="GO:0005975">
    <property type="term" value="P:carbohydrate metabolic process"/>
    <property type="evidence" value="ECO:0007669"/>
    <property type="project" value="UniProtKB-ARBA"/>
</dbReference>
<name>A0A9X3S6S3_9ACTN</name>
<gene>
    <name evidence="2" type="ORF">OM076_21295</name>
</gene>
<evidence type="ECO:0000313" key="2">
    <source>
        <dbReference type="EMBL" id="MDA0162823.1"/>
    </source>
</evidence>